<comment type="similarity">
    <text evidence="2">Belongs to the SecY/SEC61-alpha family.</text>
</comment>
<name>A0A9Q0HRV4_9POAL</name>
<dbReference type="GO" id="GO:0015031">
    <property type="term" value="P:protein transport"/>
    <property type="evidence" value="ECO:0007669"/>
    <property type="project" value="InterPro"/>
</dbReference>
<keyword evidence="3" id="KW-0472">Membrane</keyword>
<accession>A0A9Q0HRV4</accession>
<organism evidence="4 5">
    <name type="scientific">Rhynchospora breviuscula</name>
    <dbReference type="NCBI Taxonomy" id="2022672"/>
    <lineage>
        <taxon>Eukaryota</taxon>
        <taxon>Viridiplantae</taxon>
        <taxon>Streptophyta</taxon>
        <taxon>Embryophyta</taxon>
        <taxon>Tracheophyta</taxon>
        <taxon>Spermatophyta</taxon>
        <taxon>Magnoliopsida</taxon>
        <taxon>Liliopsida</taxon>
        <taxon>Poales</taxon>
        <taxon>Cyperaceae</taxon>
        <taxon>Cyperoideae</taxon>
        <taxon>Rhynchosporeae</taxon>
        <taxon>Rhynchospora</taxon>
    </lineage>
</organism>
<comment type="subcellular location">
    <subcellularLocation>
        <location evidence="1">Plastid</location>
        <location evidence="1">Chloroplast thylakoid membrane</location>
        <topology evidence="1">Multi-pass membrane protein</topology>
    </subcellularLocation>
</comment>
<evidence type="ECO:0008006" key="6">
    <source>
        <dbReference type="Google" id="ProtNLM"/>
    </source>
</evidence>
<dbReference type="AlphaFoldDB" id="A0A9Q0HRV4"/>
<keyword evidence="5" id="KW-1185">Reference proteome</keyword>
<gene>
    <name evidence="4" type="ORF">LUZ63_012336</name>
</gene>
<protein>
    <recommendedName>
        <fullName evidence="6">Preprotein translocase subunit SCY2, chloroplastic</fullName>
    </recommendedName>
</protein>
<proteinExistence type="inferred from homology"/>
<dbReference type="InterPro" id="IPR023201">
    <property type="entry name" value="SecY_dom_sf"/>
</dbReference>
<evidence type="ECO:0000256" key="2">
    <source>
        <dbReference type="RuleBase" id="RU004349"/>
    </source>
</evidence>
<evidence type="ECO:0000313" key="5">
    <source>
        <dbReference type="Proteomes" id="UP001151287"/>
    </source>
</evidence>
<feature type="transmembrane region" description="Helical" evidence="3">
    <location>
        <begin position="262"/>
        <end position="282"/>
    </location>
</feature>
<sequence length="355" mass="40270">MATTVSLSPPLSPLLRRTNLKATSLKPFTKNPNLSLSFTRPTLSKPRFISPVRVSHADSGWEKRSLRFRNRLLDLTRLGSVVETAAESFFKSEIRRRLAVTAALIVLSRVGHFIPLPGFDRRLIPNSYLSFASGAVENLGDFTAEMKLSLFQLGISHQISASILMQVLCHIIPSLVKLRKEGLDGQEKIKSYIWWSSLGFAIFAAVVVSYTSLRYSIYAASHNCRSNGRIMDMWCNFRSWICLCWHYTETLYKLSFQVINCWRYILGVVGIFTAVTMWAVLVTEGCRNIKLRYYTFKLASSTRNERTPVTEAEPYIPFNINPTGMQPVLTTTYLLAFPSIMARLTFFFLVNSIGC</sequence>
<dbReference type="EMBL" id="JAMQYH010000003">
    <property type="protein sequence ID" value="KAJ1695638.1"/>
    <property type="molecule type" value="Genomic_DNA"/>
</dbReference>
<dbReference type="Gene3D" id="1.10.3370.10">
    <property type="entry name" value="SecY subunit domain"/>
    <property type="match status" value="2"/>
</dbReference>
<keyword evidence="3" id="KW-1133">Transmembrane helix</keyword>
<dbReference type="SUPFAM" id="SSF103491">
    <property type="entry name" value="Preprotein translocase SecY subunit"/>
    <property type="match status" value="1"/>
</dbReference>
<dbReference type="Pfam" id="PF00344">
    <property type="entry name" value="SecY"/>
    <property type="match status" value="2"/>
</dbReference>
<evidence type="ECO:0000256" key="1">
    <source>
        <dbReference type="ARBA" id="ARBA00004454"/>
    </source>
</evidence>
<dbReference type="GO" id="GO:0009535">
    <property type="term" value="C:chloroplast thylakoid membrane"/>
    <property type="evidence" value="ECO:0007669"/>
    <property type="project" value="UniProtKB-SubCell"/>
</dbReference>
<dbReference type="PRINTS" id="PR00303">
    <property type="entry name" value="SECYTRNLCASE"/>
</dbReference>
<keyword evidence="3" id="KW-0812">Transmembrane</keyword>
<dbReference type="PANTHER" id="PTHR10906">
    <property type="entry name" value="SECY/SEC61-ALPHA FAMILY MEMBER"/>
    <property type="match status" value="1"/>
</dbReference>
<evidence type="ECO:0000256" key="3">
    <source>
        <dbReference type="SAM" id="Phobius"/>
    </source>
</evidence>
<evidence type="ECO:0000313" key="4">
    <source>
        <dbReference type="EMBL" id="KAJ1695638.1"/>
    </source>
</evidence>
<dbReference type="Proteomes" id="UP001151287">
    <property type="component" value="Unassembled WGS sequence"/>
</dbReference>
<comment type="caution">
    <text evidence="4">The sequence shown here is derived from an EMBL/GenBank/DDBJ whole genome shotgun (WGS) entry which is preliminary data.</text>
</comment>
<dbReference type="InterPro" id="IPR002208">
    <property type="entry name" value="SecY/SEC61-alpha"/>
</dbReference>
<dbReference type="OrthoDB" id="1903502at2759"/>
<reference evidence="4" key="1">
    <citation type="journal article" date="2022" name="Cell">
        <title>Repeat-based holocentromeres influence genome architecture and karyotype evolution.</title>
        <authorList>
            <person name="Hofstatter P.G."/>
            <person name="Thangavel G."/>
            <person name="Lux T."/>
            <person name="Neumann P."/>
            <person name="Vondrak T."/>
            <person name="Novak P."/>
            <person name="Zhang M."/>
            <person name="Costa L."/>
            <person name="Castellani M."/>
            <person name="Scott A."/>
            <person name="Toegelov H."/>
            <person name="Fuchs J."/>
            <person name="Mata-Sucre Y."/>
            <person name="Dias Y."/>
            <person name="Vanzela A.L.L."/>
            <person name="Huettel B."/>
            <person name="Almeida C.C.S."/>
            <person name="Simkova H."/>
            <person name="Souza G."/>
            <person name="Pedrosa-Harand A."/>
            <person name="Macas J."/>
            <person name="Mayer K.F.X."/>
            <person name="Houben A."/>
            <person name="Marques A."/>
        </authorList>
    </citation>
    <scope>NUCLEOTIDE SEQUENCE</scope>
    <source>
        <strain evidence="4">RhyBre1mFocal</strain>
    </source>
</reference>
<feature type="transmembrane region" description="Helical" evidence="3">
    <location>
        <begin position="192"/>
        <end position="213"/>
    </location>
</feature>